<accession>A0A6A3BXS2</accession>
<dbReference type="Proteomes" id="UP000436088">
    <property type="component" value="Unassembled WGS sequence"/>
</dbReference>
<feature type="coiled-coil region" evidence="1">
    <location>
        <begin position="575"/>
        <end position="623"/>
    </location>
</feature>
<feature type="transmembrane region" description="Helical" evidence="3">
    <location>
        <begin position="626"/>
        <end position="646"/>
    </location>
</feature>
<dbReference type="EMBL" id="VEPZ02000612">
    <property type="protein sequence ID" value="KAE8721630.1"/>
    <property type="molecule type" value="Genomic_DNA"/>
</dbReference>
<feature type="coiled-coil region" evidence="1">
    <location>
        <begin position="65"/>
        <end position="99"/>
    </location>
</feature>
<comment type="caution">
    <text evidence="4">The sequence shown here is derived from an EMBL/GenBank/DDBJ whole genome shotgun (WGS) entry which is preliminary data.</text>
</comment>
<proteinExistence type="predicted"/>
<protein>
    <submittedName>
        <fullName evidence="4">Uncharacterized protein</fullName>
    </submittedName>
</protein>
<dbReference type="AlphaFoldDB" id="A0A6A3BXS2"/>
<evidence type="ECO:0000313" key="5">
    <source>
        <dbReference type="Proteomes" id="UP000436088"/>
    </source>
</evidence>
<keyword evidence="3" id="KW-1133">Transmembrane helix</keyword>
<keyword evidence="3" id="KW-0812">Transmembrane</keyword>
<feature type="coiled-coil region" evidence="1">
    <location>
        <begin position="472"/>
        <end position="534"/>
    </location>
</feature>
<evidence type="ECO:0000313" key="4">
    <source>
        <dbReference type="EMBL" id="KAE8721630.1"/>
    </source>
</evidence>
<feature type="compositionally biased region" description="Polar residues" evidence="2">
    <location>
        <begin position="28"/>
        <end position="42"/>
    </location>
</feature>
<feature type="coiled-coil region" evidence="1">
    <location>
        <begin position="311"/>
        <end position="436"/>
    </location>
</feature>
<feature type="region of interest" description="Disordered" evidence="2">
    <location>
        <begin position="1"/>
        <end position="49"/>
    </location>
</feature>
<sequence>MGKKKVTPQSNDPKLQNPSHETHHPSKDSTFTKSSNPLSRQSSIEDPKEKLQNLKSLNSLLVKEAFESRQQIESLAQAKEALEAELSEKKKLEAEESDKDVSFEFQCELFSVYTGTQMLELGVEMEKMIGDLKRKVNGLMGSLENERERLSLVYKERDLVRKDFELQVNEGKLMKEKLMEMEENQRKFVQEVGKLKAEYDRLVREKDDLEKVKSLIMKDRDLLQKNMNDATEEVGNLRRENEKIVREKRGIEVEKNEQRLKIDEMEKEMREMNEVISSLRKGDGILRSKIFELEKNYCEAMDREAERAIEIGALVEEKREKERSIERLMDEKDFVSKLLEATMVESGDRHRRIEKLLDKIAAAGRVLEMNENELKDMHKQIEELSGDKIEIEKAKSRLEIENIELHNKVIELKNVVQKLQEECSDHQKKKIELISEVSCYQELVDQVTLQKDHALKQLDEEKHNGVNLSSEVTKMENTLKKTVEELARKEAEWRNVINGKEEMESHSRSMAEDRDRLHKELLEAKRSFSDLKAKMESTTINYERASTLLENTASLLCQFKAENNGKSTEEAVVAEQKLEDEIEAYAMKLEAIKKAFKNKETLAQDLKQKVVLMEKSMAETEKKKSFWTLVSFATTILAAITLAYAAKGR</sequence>
<feature type="coiled-coil region" evidence="1">
    <location>
        <begin position="178"/>
        <end position="282"/>
    </location>
</feature>
<gene>
    <name evidence="4" type="ORF">F3Y22_tig00015435pilonHSYRG00019</name>
</gene>
<dbReference type="OrthoDB" id="689590at2759"/>
<feature type="compositionally biased region" description="Polar residues" evidence="2">
    <location>
        <begin position="7"/>
        <end position="19"/>
    </location>
</feature>
<reference evidence="4" key="1">
    <citation type="submission" date="2019-09" db="EMBL/GenBank/DDBJ databases">
        <title>Draft genome information of white flower Hibiscus syriacus.</title>
        <authorList>
            <person name="Kim Y.-M."/>
        </authorList>
    </citation>
    <scope>NUCLEOTIDE SEQUENCE [LARGE SCALE GENOMIC DNA]</scope>
    <source>
        <strain evidence="4">YM2019G1</strain>
    </source>
</reference>
<dbReference type="Gene3D" id="1.20.5.400">
    <property type="match status" value="1"/>
</dbReference>
<name>A0A6A3BXS2_HIBSY</name>
<keyword evidence="5" id="KW-1185">Reference proteome</keyword>
<keyword evidence="3" id="KW-0472">Membrane</keyword>
<keyword evidence="1" id="KW-0175">Coiled coil</keyword>
<evidence type="ECO:0000256" key="1">
    <source>
        <dbReference type="SAM" id="Coils"/>
    </source>
</evidence>
<evidence type="ECO:0000256" key="3">
    <source>
        <dbReference type="SAM" id="Phobius"/>
    </source>
</evidence>
<evidence type="ECO:0000256" key="2">
    <source>
        <dbReference type="SAM" id="MobiDB-lite"/>
    </source>
</evidence>
<organism evidence="4 5">
    <name type="scientific">Hibiscus syriacus</name>
    <name type="common">Rose of Sharon</name>
    <dbReference type="NCBI Taxonomy" id="106335"/>
    <lineage>
        <taxon>Eukaryota</taxon>
        <taxon>Viridiplantae</taxon>
        <taxon>Streptophyta</taxon>
        <taxon>Embryophyta</taxon>
        <taxon>Tracheophyta</taxon>
        <taxon>Spermatophyta</taxon>
        <taxon>Magnoliopsida</taxon>
        <taxon>eudicotyledons</taxon>
        <taxon>Gunneridae</taxon>
        <taxon>Pentapetalae</taxon>
        <taxon>rosids</taxon>
        <taxon>malvids</taxon>
        <taxon>Malvales</taxon>
        <taxon>Malvaceae</taxon>
        <taxon>Malvoideae</taxon>
        <taxon>Hibiscus</taxon>
    </lineage>
</organism>